<keyword evidence="7" id="KW-1185">Reference proteome</keyword>
<feature type="domain" description="mRNA triphosphatase Cet1-like" evidence="5">
    <location>
        <begin position="32"/>
        <end position="207"/>
    </location>
</feature>
<dbReference type="Gene3D" id="3.20.100.10">
    <property type="entry name" value="mRNA triphosphatase Cet1-like"/>
    <property type="match status" value="1"/>
</dbReference>
<dbReference type="GO" id="GO:0006397">
    <property type="term" value="P:mRNA processing"/>
    <property type="evidence" value="ECO:0007669"/>
    <property type="project" value="UniProtKB-KW"/>
</dbReference>
<evidence type="ECO:0000313" key="7">
    <source>
        <dbReference type="Proteomes" id="UP000195570"/>
    </source>
</evidence>
<dbReference type="InterPro" id="IPR004206">
    <property type="entry name" value="mRNA_triPase_Cet1"/>
</dbReference>
<dbReference type="AlphaFoldDB" id="A0A1G4IK93"/>
<comment type="catalytic activity">
    <reaction evidence="4">
        <text>a 5'-end triphospho-ribonucleoside in mRNA + H2O = a 5'-end diphospho-ribonucleoside in mRNA + phosphate + H(+)</text>
        <dbReference type="Rhea" id="RHEA:67004"/>
        <dbReference type="Rhea" id="RHEA-COMP:17164"/>
        <dbReference type="Rhea" id="RHEA-COMP:17165"/>
        <dbReference type="ChEBI" id="CHEBI:15377"/>
        <dbReference type="ChEBI" id="CHEBI:15378"/>
        <dbReference type="ChEBI" id="CHEBI:43474"/>
        <dbReference type="ChEBI" id="CHEBI:167616"/>
        <dbReference type="ChEBI" id="CHEBI:167618"/>
        <dbReference type="EC" id="3.6.1.74"/>
    </reaction>
    <physiologicalReaction direction="left-to-right" evidence="4">
        <dbReference type="Rhea" id="RHEA:67005"/>
    </physiologicalReaction>
</comment>
<comment type="caution">
    <text evidence="6">The sequence shown here is derived from an EMBL/GenBank/DDBJ whole genome shotgun (WGS) entry which is preliminary data.</text>
</comment>
<dbReference type="RefSeq" id="XP_067083406.1">
    <property type="nucleotide sequence ID" value="XM_067227305.1"/>
</dbReference>
<accession>A0A1G4IK93</accession>
<evidence type="ECO:0000256" key="2">
    <source>
        <dbReference type="ARBA" id="ARBA00022801"/>
    </source>
</evidence>
<evidence type="ECO:0000259" key="5">
    <source>
        <dbReference type="Pfam" id="PF02940"/>
    </source>
</evidence>
<gene>
    <name evidence="6" type="ORF">TEOVI_000454600</name>
</gene>
<protein>
    <recommendedName>
        <fullName evidence="3">mRNA 5'-phosphatase</fullName>
        <ecNumber evidence="3">3.6.1.74</ecNumber>
    </recommendedName>
</protein>
<evidence type="ECO:0000313" key="6">
    <source>
        <dbReference type="EMBL" id="SCU72962.1"/>
    </source>
</evidence>
<dbReference type="SUPFAM" id="SSF55154">
    <property type="entry name" value="CYTH-like phosphatases"/>
    <property type="match status" value="1"/>
</dbReference>
<dbReference type="GO" id="GO:0004651">
    <property type="term" value="F:polynucleotide 5'-phosphatase activity"/>
    <property type="evidence" value="ECO:0007669"/>
    <property type="project" value="InterPro"/>
</dbReference>
<keyword evidence="2" id="KW-0378">Hydrolase</keyword>
<dbReference type="InterPro" id="IPR037009">
    <property type="entry name" value="mRNA_triPase_Cet1_sf"/>
</dbReference>
<name>A0A1G4IK93_TRYEQ</name>
<sequence>MLQRIPPYRDPLVQLLADALIRGLEIYRKNATSDVLVEFECRLGTYSASRHNFTHPFATNTQTPAVLDTAASAAPFHFFSGVSQATFHALHEKLKKTAPAACVPSRSTATLFVHTAGTQRLEYAINASCSEGQLLSGSEKERLFVHDVRCPAWAADFRVCVSRETRIPVKTWDLSTWQLFTPKVSRLRQRKSVRVGALLTVDLAVVRSFTDHSRIARPLGQQLQLPLISAPYLSHDVELEVNLEALHREVRRTRLVESTVWHTAQDVLKLIQFLTVK</sequence>
<evidence type="ECO:0000256" key="1">
    <source>
        <dbReference type="ARBA" id="ARBA00022664"/>
    </source>
</evidence>
<dbReference type="EC" id="3.6.1.74" evidence="3"/>
<dbReference type="Pfam" id="PF02940">
    <property type="entry name" value="mRNA_triPase"/>
    <property type="match status" value="1"/>
</dbReference>
<organism evidence="6 7">
    <name type="scientific">Trypanosoma equiperdum</name>
    <dbReference type="NCBI Taxonomy" id="5694"/>
    <lineage>
        <taxon>Eukaryota</taxon>
        <taxon>Discoba</taxon>
        <taxon>Euglenozoa</taxon>
        <taxon>Kinetoplastea</taxon>
        <taxon>Metakinetoplastina</taxon>
        <taxon>Trypanosomatida</taxon>
        <taxon>Trypanosomatidae</taxon>
        <taxon>Trypanosoma</taxon>
    </lineage>
</organism>
<dbReference type="InterPro" id="IPR033469">
    <property type="entry name" value="CYTH-like_dom_sf"/>
</dbReference>
<dbReference type="VEuPathDB" id="TriTrypDB:TEOVI_000454600"/>
<evidence type="ECO:0000256" key="4">
    <source>
        <dbReference type="ARBA" id="ARBA00047740"/>
    </source>
</evidence>
<dbReference type="GO" id="GO:0140818">
    <property type="term" value="F:mRNA 5'-triphosphate monophosphatase activity"/>
    <property type="evidence" value="ECO:0007669"/>
    <property type="project" value="UniProtKB-EC"/>
</dbReference>
<dbReference type="Proteomes" id="UP000195570">
    <property type="component" value="Unassembled WGS sequence"/>
</dbReference>
<dbReference type="GeneID" id="92378486"/>
<reference evidence="6" key="1">
    <citation type="submission" date="2016-09" db="EMBL/GenBank/DDBJ databases">
        <authorList>
            <person name="Hebert L."/>
            <person name="Moumen B."/>
        </authorList>
    </citation>
    <scope>NUCLEOTIDE SEQUENCE [LARGE SCALE GENOMIC DNA]</scope>
    <source>
        <strain evidence="6">OVI</strain>
    </source>
</reference>
<dbReference type="EMBL" id="CZPT02001949">
    <property type="protein sequence ID" value="SCU72962.1"/>
    <property type="molecule type" value="Genomic_DNA"/>
</dbReference>
<keyword evidence="1" id="KW-0507">mRNA processing</keyword>
<proteinExistence type="predicted"/>
<evidence type="ECO:0000256" key="3">
    <source>
        <dbReference type="ARBA" id="ARBA00035028"/>
    </source>
</evidence>